<dbReference type="RefSeq" id="XP_060283712.1">
    <property type="nucleotide sequence ID" value="XM_060431496.1"/>
</dbReference>
<keyword evidence="2" id="KW-1185">Reference proteome</keyword>
<comment type="caution">
    <text evidence="1">The sequence shown here is derived from an EMBL/GenBank/DDBJ whole genome shotgun (WGS) entry which is preliminary data.</text>
</comment>
<dbReference type="Proteomes" id="UP001244011">
    <property type="component" value="Unassembled WGS sequence"/>
</dbReference>
<dbReference type="EMBL" id="MU839008">
    <property type="protein sequence ID" value="KAK1767499.1"/>
    <property type="molecule type" value="Genomic_DNA"/>
</dbReference>
<proteinExistence type="predicted"/>
<sequence>MGRCREMGIAYARGPWGYTVLRTTYSDESDALWPIALEKLRRWVVQYFIYYNYLATNKNDSSVNDELGRRYIVEVLEDTDSEKLKFPDLARASQDDIKSLTHVFEAWVRNAVGNAVDNVGFDPLDNLRFCDFLVIDEGSLRSLTALPDETPPPCL</sequence>
<dbReference type="AlphaFoldDB" id="A0AAJ0BZT0"/>
<dbReference type="GeneID" id="85314683"/>
<evidence type="ECO:0000313" key="2">
    <source>
        <dbReference type="Proteomes" id="UP001244011"/>
    </source>
</evidence>
<reference evidence="1" key="1">
    <citation type="submission" date="2023-06" db="EMBL/GenBank/DDBJ databases">
        <title>Genome-scale phylogeny and comparative genomics of the fungal order Sordariales.</title>
        <authorList>
            <consortium name="Lawrence Berkeley National Laboratory"/>
            <person name="Hensen N."/>
            <person name="Bonometti L."/>
            <person name="Westerberg I."/>
            <person name="Brannstrom I.O."/>
            <person name="Guillou S."/>
            <person name="Cros-Aarteil S."/>
            <person name="Calhoun S."/>
            <person name="Haridas S."/>
            <person name="Kuo A."/>
            <person name="Mondo S."/>
            <person name="Pangilinan J."/>
            <person name="Riley R."/>
            <person name="Labutti K."/>
            <person name="Andreopoulos B."/>
            <person name="Lipzen A."/>
            <person name="Chen C."/>
            <person name="Yanf M."/>
            <person name="Daum C."/>
            <person name="Ng V."/>
            <person name="Clum A."/>
            <person name="Steindorff A."/>
            <person name="Ohm R."/>
            <person name="Martin F."/>
            <person name="Silar P."/>
            <person name="Natvig D."/>
            <person name="Lalanne C."/>
            <person name="Gautier V."/>
            <person name="Ament-Velasquez S.L."/>
            <person name="Kruys A."/>
            <person name="Hutchinson M.I."/>
            <person name="Powell A.J."/>
            <person name="Barry K."/>
            <person name="Miller A.N."/>
            <person name="Grigoriev I.V."/>
            <person name="Debuchy R."/>
            <person name="Gladieux P."/>
            <person name="Thoren M.H."/>
            <person name="Johannesson H."/>
        </authorList>
    </citation>
    <scope>NUCLEOTIDE SEQUENCE</scope>
    <source>
        <strain evidence="1">8032-3</strain>
    </source>
</reference>
<organism evidence="1 2">
    <name type="scientific">Phialemonium atrogriseum</name>
    <dbReference type="NCBI Taxonomy" id="1093897"/>
    <lineage>
        <taxon>Eukaryota</taxon>
        <taxon>Fungi</taxon>
        <taxon>Dikarya</taxon>
        <taxon>Ascomycota</taxon>
        <taxon>Pezizomycotina</taxon>
        <taxon>Sordariomycetes</taxon>
        <taxon>Sordariomycetidae</taxon>
        <taxon>Cephalothecales</taxon>
        <taxon>Cephalothecaceae</taxon>
        <taxon>Phialemonium</taxon>
    </lineage>
</organism>
<name>A0AAJ0BZT0_9PEZI</name>
<evidence type="ECO:0000313" key="1">
    <source>
        <dbReference type="EMBL" id="KAK1767499.1"/>
    </source>
</evidence>
<accession>A0AAJ0BZT0</accession>
<protein>
    <submittedName>
        <fullName evidence="1">Uncharacterized protein</fullName>
    </submittedName>
</protein>
<gene>
    <name evidence="1" type="ORF">QBC33DRAFT_586891</name>
</gene>